<organism evidence="4 5">
    <name type="scientific">Flammeovirga pectinis</name>
    <dbReference type="NCBI Taxonomy" id="2494373"/>
    <lineage>
        <taxon>Bacteria</taxon>
        <taxon>Pseudomonadati</taxon>
        <taxon>Bacteroidota</taxon>
        <taxon>Cytophagia</taxon>
        <taxon>Cytophagales</taxon>
        <taxon>Flammeovirgaceae</taxon>
        <taxon>Flammeovirga</taxon>
    </lineage>
</organism>
<evidence type="ECO:0000256" key="1">
    <source>
        <dbReference type="SAM" id="Phobius"/>
    </source>
</evidence>
<keyword evidence="1" id="KW-1133">Transmembrane helix</keyword>
<reference evidence="4 5" key="1">
    <citation type="submission" date="2018-12" db="EMBL/GenBank/DDBJ databases">
        <title>Flammeovirga pectinis sp. nov., isolated from the gut of the Korean scallop, Patinopecten yessoensis.</title>
        <authorList>
            <person name="Bae J.-W."/>
            <person name="Jeong Y.-S."/>
            <person name="Kang W."/>
        </authorList>
    </citation>
    <scope>NUCLEOTIDE SEQUENCE [LARGE SCALE GENOMIC DNA]</scope>
    <source>
        <strain evidence="4 5">L12M1</strain>
    </source>
</reference>
<evidence type="ECO:0000313" key="4">
    <source>
        <dbReference type="EMBL" id="AZQ60778.1"/>
    </source>
</evidence>
<dbReference type="AlphaFoldDB" id="A0A3Q9FIS4"/>
<sequence>MKMKIHCLIVLFLVCCSTIYTNTYAQDNYDFSELDIYLSQRGNYFQKRLNQIDIIKEQLQVEKKQTVKYELMLLLAKKYLPYNSDSALTYARSVHQLSKSLNDTNKQVASDLLLSQTYILVGLYHEAIAILDNYRDEKLSLKFLSEYYATNAQLYNTLLSLRNTSGVSNQYKKEWRYYEEGILRVEKKGSLSYLLTNAELLKDKGAYKKAVEVLDNLLNDLKEQDRVYAPTAYALADAYGRMGNEQKKINYLILSARSDIQNGIKEHAALRELALALFKINEIQRANTYLKVALEDAVESNTQLRQYEVLEILPVIDHAYQENQTRTRTNMKIFITVVSLLSVVLFFALFFIQKQKGKLQSSNKQVVDTNTKLHLLNEQLKESNDKVASANLALKSVNNIQEESIARYLKLCSMYIGKMDDYRKQLLRKGNKGTKEDILKLLKSKEVVDQELKLFYKDFDESFLKLYPNFVADYNHLMQPEAKIILKKSELLNTELRVFALVRLGIDESTQIAEFLRYSITTIYNYRTKARNNTTVEREQFEDKLKEI</sequence>
<name>A0A3Q9FIS4_9BACT</name>
<keyword evidence="1" id="KW-0812">Transmembrane</keyword>
<feature type="domain" description="DUF6377" evidence="3">
    <location>
        <begin position="259"/>
        <end position="513"/>
    </location>
</feature>
<dbReference type="Pfam" id="PF19904">
    <property type="entry name" value="DUF6377"/>
    <property type="match status" value="1"/>
</dbReference>
<dbReference type="InterPro" id="IPR045957">
    <property type="entry name" value="DUF6377"/>
</dbReference>
<feature type="signal peptide" evidence="2">
    <location>
        <begin position="1"/>
        <end position="25"/>
    </location>
</feature>
<evidence type="ECO:0000313" key="5">
    <source>
        <dbReference type="Proteomes" id="UP000267268"/>
    </source>
</evidence>
<dbReference type="KEGG" id="fll:EI427_00695"/>
<evidence type="ECO:0000256" key="2">
    <source>
        <dbReference type="SAM" id="SignalP"/>
    </source>
</evidence>
<keyword evidence="2" id="KW-0732">Signal</keyword>
<keyword evidence="5" id="KW-1185">Reference proteome</keyword>
<keyword evidence="1" id="KW-0472">Membrane</keyword>
<proteinExistence type="predicted"/>
<dbReference type="OrthoDB" id="1044679at2"/>
<feature type="chain" id="PRO_5018759884" description="DUF6377 domain-containing protein" evidence="2">
    <location>
        <begin position="26"/>
        <end position="548"/>
    </location>
</feature>
<evidence type="ECO:0000259" key="3">
    <source>
        <dbReference type="Pfam" id="PF19904"/>
    </source>
</evidence>
<feature type="transmembrane region" description="Helical" evidence="1">
    <location>
        <begin position="333"/>
        <end position="352"/>
    </location>
</feature>
<protein>
    <recommendedName>
        <fullName evidence="3">DUF6377 domain-containing protein</fullName>
    </recommendedName>
</protein>
<accession>A0A3Q9FIS4</accession>
<dbReference type="Proteomes" id="UP000267268">
    <property type="component" value="Chromosome 1"/>
</dbReference>
<gene>
    <name evidence="4" type="ORF">EI427_00695</name>
</gene>
<dbReference type="EMBL" id="CP034562">
    <property type="protein sequence ID" value="AZQ60778.1"/>
    <property type="molecule type" value="Genomic_DNA"/>
</dbReference>